<reference evidence="2" key="1">
    <citation type="journal article" date="2019" name="Int. J. Syst. Evol. Microbiol.">
        <title>The Global Catalogue of Microorganisms (GCM) 10K type strain sequencing project: providing services to taxonomists for standard genome sequencing and annotation.</title>
        <authorList>
            <consortium name="The Broad Institute Genomics Platform"/>
            <consortium name="The Broad Institute Genome Sequencing Center for Infectious Disease"/>
            <person name="Wu L."/>
            <person name="Ma J."/>
        </authorList>
    </citation>
    <scope>NUCLEOTIDE SEQUENCE [LARGE SCALE GENOMIC DNA]</scope>
    <source>
        <strain evidence="2">CCUG 62414</strain>
    </source>
</reference>
<dbReference type="EMBL" id="JBHTJI010000001">
    <property type="protein sequence ID" value="MFD0989752.1"/>
    <property type="molecule type" value="Genomic_DNA"/>
</dbReference>
<sequence>MGILQRNYLIIVLLLCNYIALAQQPEFYANGQLKAEGKYKKDQKTGDWVYYREDGSISLKESYNRKAPNMKTVEYFHPNGKTSATGTFINNLKYETWTWYREDGTKDQMGTYMKDKPFGSFSYFDKNGVLKEKGEIIDGLMHGVWEYYYTNGKLLKKGVFLRGKAIGEWECYDFNGNYENTMVYPNAFDDIKFYDPKSNYRAYATNEGKVPYTKNYPNGKPEVVGQKYRGYNDGDWKWYYENGQLKEEGSFKDALPTGIWKTYYPDGTLRSEGTMYKTGFSKDFILYHPNGKVKYKNIDSGKYATYYETGELYIEEFKVLGVTTGKNYYNKSGKLVKSE</sequence>
<dbReference type="Pfam" id="PF07661">
    <property type="entry name" value="MORN_2"/>
    <property type="match status" value="4"/>
</dbReference>
<dbReference type="Proteomes" id="UP001597061">
    <property type="component" value="Unassembled WGS sequence"/>
</dbReference>
<dbReference type="SUPFAM" id="SSF82185">
    <property type="entry name" value="Histone H3 K4-specific methyltransferase SET7/9 N-terminal domain"/>
    <property type="match status" value="3"/>
</dbReference>
<dbReference type="Gene3D" id="3.90.930.1">
    <property type="match status" value="2"/>
</dbReference>
<gene>
    <name evidence="1" type="ORF">ACFQ1R_06570</name>
</gene>
<comment type="caution">
    <text evidence="1">The sequence shown here is derived from an EMBL/GenBank/DDBJ whole genome shotgun (WGS) entry which is preliminary data.</text>
</comment>
<dbReference type="Gene3D" id="2.20.110.10">
    <property type="entry name" value="Histone H3 K4-specific methyltransferase SET7/9 N-terminal domain"/>
    <property type="match status" value="1"/>
</dbReference>
<dbReference type="PANTHER" id="PTHR33706:SF1">
    <property type="entry name" value="TPR REPEAT PROTEIN"/>
    <property type="match status" value="1"/>
</dbReference>
<organism evidence="1 2">
    <name type="scientific">Mariniflexile jejuense</name>
    <dbReference type="NCBI Taxonomy" id="1173582"/>
    <lineage>
        <taxon>Bacteria</taxon>
        <taxon>Pseudomonadati</taxon>
        <taxon>Bacteroidota</taxon>
        <taxon>Flavobacteriia</taxon>
        <taxon>Flavobacteriales</taxon>
        <taxon>Flavobacteriaceae</taxon>
        <taxon>Mariniflexile</taxon>
    </lineage>
</organism>
<dbReference type="PANTHER" id="PTHR33706">
    <property type="entry name" value="MORN VARIANT REPEAT PROTEIN"/>
    <property type="match status" value="1"/>
</dbReference>
<proteinExistence type="predicted"/>
<accession>A0ABW3JH10</accession>
<name>A0ABW3JH10_9FLAO</name>
<evidence type="ECO:0000313" key="2">
    <source>
        <dbReference type="Proteomes" id="UP001597061"/>
    </source>
</evidence>
<evidence type="ECO:0000313" key="1">
    <source>
        <dbReference type="EMBL" id="MFD0989752.1"/>
    </source>
</evidence>
<dbReference type="RefSeq" id="WP_379925338.1">
    <property type="nucleotide sequence ID" value="NZ_JBHTJI010000001.1"/>
</dbReference>
<dbReference type="InterPro" id="IPR011652">
    <property type="entry name" value="MORN_2"/>
</dbReference>
<protein>
    <submittedName>
        <fullName evidence="1">Toxin-antitoxin system YwqK family antitoxin</fullName>
    </submittedName>
</protein>
<keyword evidence="2" id="KW-1185">Reference proteome</keyword>